<keyword evidence="6" id="KW-1185">Reference proteome</keyword>
<evidence type="ECO:0000313" key="4">
    <source>
        <dbReference type="EMBL" id="SHI07845.1"/>
    </source>
</evidence>
<organism evidence="4 5">
    <name type="scientific">Leeuwenhoekiella palythoae</name>
    <dbReference type="NCBI Taxonomy" id="573501"/>
    <lineage>
        <taxon>Bacteria</taxon>
        <taxon>Pseudomonadati</taxon>
        <taxon>Bacteroidota</taxon>
        <taxon>Flavobacteriia</taxon>
        <taxon>Flavobacteriales</taxon>
        <taxon>Flavobacteriaceae</taxon>
        <taxon>Leeuwenhoekiella</taxon>
    </lineage>
</organism>
<dbReference type="EMBL" id="QOVN01000002">
    <property type="protein sequence ID" value="RXG30531.1"/>
    <property type="molecule type" value="Genomic_DNA"/>
</dbReference>
<reference evidence="3 6" key="3">
    <citation type="submission" date="2018-07" db="EMBL/GenBank/DDBJ databases">
        <title>Leeuwenhoekiella genomics.</title>
        <authorList>
            <person name="Tahon G."/>
            <person name="Willems A."/>
        </authorList>
    </citation>
    <scope>NUCLEOTIDE SEQUENCE [LARGE SCALE GENOMIC DNA]</scope>
    <source>
        <strain evidence="3 6">LMG 24856</strain>
    </source>
</reference>
<feature type="chain" id="PRO_5012500139" evidence="1">
    <location>
        <begin position="21"/>
        <end position="199"/>
    </location>
</feature>
<dbReference type="RefSeq" id="WP_072982644.1">
    <property type="nucleotide sequence ID" value="NZ_CAXPJH010000009.1"/>
</dbReference>
<protein>
    <submittedName>
        <fullName evidence="4">Outer membrane protein beta-barrel domain-containing protein</fullName>
    </submittedName>
    <submittedName>
        <fullName evidence="3">Outer membrane protein with beta-barrel domain</fullName>
    </submittedName>
</protein>
<evidence type="ECO:0000313" key="3">
    <source>
        <dbReference type="EMBL" id="RXG30531.1"/>
    </source>
</evidence>
<accession>A0A1M5Y6X3</accession>
<evidence type="ECO:0000256" key="1">
    <source>
        <dbReference type="SAM" id="SignalP"/>
    </source>
</evidence>
<reference evidence="5" key="2">
    <citation type="submission" date="2016-11" db="EMBL/GenBank/DDBJ databases">
        <authorList>
            <person name="Varghese N."/>
            <person name="Submissions S."/>
        </authorList>
    </citation>
    <scope>NUCLEOTIDE SEQUENCE [LARGE SCALE GENOMIC DNA]</scope>
    <source>
        <strain evidence="5">DSM 19859</strain>
    </source>
</reference>
<dbReference type="STRING" id="573501.SAMN04487999_1988"/>
<dbReference type="Proteomes" id="UP000290037">
    <property type="component" value="Unassembled WGS sequence"/>
</dbReference>
<proteinExistence type="predicted"/>
<dbReference type="Pfam" id="PF13568">
    <property type="entry name" value="OMP_b-brl_2"/>
    <property type="match status" value="1"/>
</dbReference>
<dbReference type="AlphaFoldDB" id="A0A1M5Y6X3"/>
<name>A0A1M5Y6X3_9FLAO</name>
<keyword evidence="1" id="KW-0732">Signal</keyword>
<reference evidence="4" key="1">
    <citation type="submission" date="2016-11" db="EMBL/GenBank/DDBJ databases">
        <authorList>
            <person name="Jaros S."/>
            <person name="Januszkiewicz K."/>
            <person name="Wedrychowicz H."/>
        </authorList>
    </citation>
    <scope>NUCLEOTIDE SEQUENCE [LARGE SCALE GENOMIC DNA]</scope>
    <source>
        <strain evidence="4">DSM 19859</strain>
    </source>
</reference>
<dbReference type="SUPFAM" id="SSF56925">
    <property type="entry name" value="OMPA-like"/>
    <property type="match status" value="1"/>
</dbReference>
<dbReference type="Proteomes" id="UP000184240">
    <property type="component" value="Unassembled WGS sequence"/>
</dbReference>
<dbReference type="InterPro" id="IPR025665">
    <property type="entry name" value="Beta-barrel_OMP_2"/>
</dbReference>
<dbReference type="OrthoDB" id="947434at2"/>
<evidence type="ECO:0000313" key="5">
    <source>
        <dbReference type="Proteomes" id="UP000184240"/>
    </source>
</evidence>
<feature type="signal peptide" evidence="1">
    <location>
        <begin position="1"/>
        <end position="20"/>
    </location>
</feature>
<evidence type="ECO:0000259" key="2">
    <source>
        <dbReference type="Pfam" id="PF13568"/>
    </source>
</evidence>
<dbReference type="InterPro" id="IPR011250">
    <property type="entry name" value="OMP/PagP_B-barrel"/>
</dbReference>
<sequence length="199" mass="21507">MKKLFLAAILVFGGTSLMQAQSELAFGIKGGVNFSNLTGDGFDEFDDDSARTSFNLGALVEIPVTEKFAIQPEVFYSGQGFDLVQRDDAEDTEFQLDYINVPVLAKFYLVQGLYVEAGPQLGFLVDSEIEGPNATLGLNEDNFNDIDFAGAVGVGYKFNGGLYLNARYTQGFTDIYDGETGDNATKNGVFAGSVGFIFN</sequence>
<feature type="domain" description="Outer membrane protein beta-barrel" evidence="2">
    <location>
        <begin position="19"/>
        <end position="176"/>
    </location>
</feature>
<gene>
    <name evidence="3" type="ORF">DSM01_1281</name>
    <name evidence="4" type="ORF">SAMN04487999_1988</name>
</gene>
<dbReference type="EMBL" id="FQXT01000003">
    <property type="protein sequence ID" value="SHI07845.1"/>
    <property type="molecule type" value="Genomic_DNA"/>
</dbReference>
<evidence type="ECO:0000313" key="6">
    <source>
        <dbReference type="Proteomes" id="UP000290037"/>
    </source>
</evidence>